<gene>
    <name evidence="6" type="ORF">J3R75_003038</name>
</gene>
<comment type="caution">
    <text evidence="6">The sequence shown here is derived from an EMBL/GenBank/DDBJ whole genome shotgun (WGS) entry which is preliminary data.</text>
</comment>
<dbReference type="PANTHER" id="PTHR24220">
    <property type="entry name" value="IMPORT ATP-BINDING PROTEIN"/>
    <property type="match status" value="1"/>
</dbReference>
<dbReference type="InterPro" id="IPR027417">
    <property type="entry name" value="P-loop_NTPase"/>
</dbReference>
<sequence length="257" mass="28570">MAETTPQSDAAQKNADRRIIIRTVGLKKSYLMKGVLTEALRGMDIEIFQGEFISVMGPSGSGKSTFFNMIGALDSPSVGRVFIDEVDVAQLTAEELAYLRCHKIGYIFQSYNLIKYMTALENVTTPMAFGGVMPDEARSRGMGLLDLVGLKDRWHHRPIEMSGGQQQRVAIARSLSNNPSVLLCDEPTANLDLHTGQEILEILQRLNKEKGVTIICATHDHRMMNICDRLMWIRDGKIDRIADRGDVHIEVGGIDGH</sequence>
<dbReference type="FunFam" id="3.40.50.300:FF:000032">
    <property type="entry name" value="Export ABC transporter ATP-binding protein"/>
    <property type="match status" value="1"/>
</dbReference>
<dbReference type="AlphaFoldDB" id="A0AAE3VIJ8"/>
<dbReference type="GO" id="GO:0016887">
    <property type="term" value="F:ATP hydrolysis activity"/>
    <property type="evidence" value="ECO:0007669"/>
    <property type="project" value="InterPro"/>
</dbReference>
<dbReference type="InterPro" id="IPR017871">
    <property type="entry name" value="ABC_transporter-like_CS"/>
</dbReference>
<dbReference type="PROSITE" id="PS00211">
    <property type="entry name" value="ABC_TRANSPORTER_1"/>
    <property type="match status" value="1"/>
</dbReference>
<keyword evidence="3 6" id="KW-0067">ATP-binding</keyword>
<dbReference type="EMBL" id="JAUSVL010000001">
    <property type="protein sequence ID" value="MDQ0290931.1"/>
    <property type="molecule type" value="Genomic_DNA"/>
</dbReference>
<dbReference type="GO" id="GO:0005524">
    <property type="term" value="F:ATP binding"/>
    <property type="evidence" value="ECO:0007669"/>
    <property type="project" value="UniProtKB-KW"/>
</dbReference>
<dbReference type="PANTHER" id="PTHR24220:SF86">
    <property type="entry name" value="ABC TRANSPORTER ABCH.1"/>
    <property type="match status" value="1"/>
</dbReference>
<name>A0AAE3VIJ8_9BACT</name>
<dbReference type="InterPro" id="IPR003439">
    <property type="entry name" value="ABC_transporter-like_ATP-bd"/>
</dbReference>
<dbReference type="Proteomes" id="UP001238163">
    <property type="component" value="Unassembled WGS sequence"/>
</dbReference>
<dbReference type="Pfam" id="PF00005">
    <property type="entry name" value="ABC_tran"/>
    <property type="match status" value="1"/>
</dbReference>
<evidence type="ECO:0000256" key="4">
    <source>
        <dbReference type="ARBA" id="ARBA00038388"/>
    </source>
</evidence>
<evidence type="ECO:0000256" key="3">
    <source>
        <dbReference type="ARBA" id="ARBA00022840"/>
    </source>
</evidence>
<reference evidence="6" key="1">
    <citation type="submission" date="2023-07" db="EMBL/GenBank/DDBJ databases">
        <title>Genomic Encyclopedia of Type Strains, Phase IV (KMG-IV): sequencing the most valuable type-strain genomes for metagenomic binning, comparative biology and taxonomic classification.</title>
        <authorList>
            <person name="Goeker M."/>
        </authorList>
    </citation>
    <scope>NUCLEOTIDE SEQUENCE</scope>
    <source>
        <strain evidence="6">DSM 24202</strain>
    </source>
</reference>
<keyword evidence="2" id="KW-0547">Nucleotide-binding</keyword>
<comment type="similarity">
    <text evidence="4">Belongs to the ABC transporter superfamily. Macrolide exporter (TC 3.A.1.122) family.</text>
</comment>
<dbReference type="InterPro" id="IPR015854">
    <property type="entry name" value="ABC_transpr_LolD-like"/>
</dbReference>
<evidence type="ECO:0000256" key="1">
    <source>
        <dbReference type="ARBA" id="ARBA00022448"/>
    </source>
</evidence>
<evidence type="ECO:0000313" key="6">
    <source>
        <dbReference type="EMBL" id="MDQ0290931.1"/>
    </source>
</evidence>
<dbReference type="GO" id="GO:0098796">
    <property type="term" value="C:membrane protein complex"/>
    <property type="evidence" value="ECO:0007669"/>
    <property type="project" value="UniProtKB-ARBA"/>
</dbReference>
<dbReference type="PROSITE" id="PS50893">
    <property type="entry name" value="ABC_TRANSPORTER_2"/>
    <property type="match status" value="1"/>
</dbReference>
<evidence type="ECO:0000313" key="7">
    <source>
        <dbReference type="Proteomes" id="UP001238163"/>
    </source>
</evidence>
<dbReference type="InterPro" id="IPR017911">
    <property type="entry name" value="MacB-like_ATP-bd"/>
</dbReference>
<protein>
    <submittedName>
        <fullName evidence="6">ABC transport system ATP-binding protein</fullName>
    </submittedName>
</protein>
<dbReference type="CDD" id="cd03255">
    <property type="entry name" value="ABC_MJ0796_LolCDE_FtsE"/>
    <property type="match status" value="1"/>
</dbReference>
<keyword evidence="7" id="KW-1185">Reference proteome</keyword>
<dbReference type="Gene3D" id="3.40.50.300">
    <property type="entry name" value="P-loop containing nucleotide triphosphate hydrolases"/>
    <property type="match status" value="1"/>
</dbReference>
<dbReference type="GO" id="GO:0022857">
    <property type="term" value="F:transmembrane transporter activity"/>
    <property type="evidence" value="ECO:0007669"/>
    <property type="project" value="TreeGrafter"/>
</dbReference>
<dbReference type="GO" id="GO:0005886">
    <property type="term" value="C:plasma membrane"/>
    <property type="evidence" value="ECO:0007669"/>
    <property type="project" value="TreeGrafter"/>
</dbReference>
<dbReference type="InterPro" id="IPR003593">
    <property type="entry name" value="AAA+_ATPase"/>
</dbReference>
<dbReference type="RefSeq" id="WP_307263008.1">
    <property type="nucleotide sequence ID" value="NZ_JAUSVL010000001.1"/>
</dbReference>
<dbReference type="SMART" id="SM00382">
    <property type="entry name" value="AAA"/>
    <property type="match status" value="1"/>
</dbReference>
<organism evidence="6 7">
    <name type="scientific">Oligosphaera ethanolica</name>
    <dbReference type="NCBI Taxonomy" id="760260"/>
    <lineage>
        <taxon>Bacteria</taxon>
        <taxon>Pseudomonadati</taxon>
        <taxon>Lentisphaerota</taxon>
        <taxon>Oligosphaeria</taxon>
        <taxon>Oligosphaerales</taxon>
        <taxon>Oligosphaeraceae</taxon>
        <taxon>Oligosphaera</taxon>
    </lineage>
</organism>
<keyword evidence="1" id="KW-0813">Transport</keyword>
<proteinExistence type="inferred from homology"/>
<accession>A0AAE3VIJ8</accession>
<evidence type="ECO:0000256" key="2">
    <source>
        <dbReference type="ARBA" id="ARBA00022741"/>
    </source>
</evidence>
<feature type="domain" description="ABC transporter" evidence="5">
    <location>
        <begin position="21"/>
        <end position="254"/>
    </location>
</feature>
<dbReference type="SUPFAM" id="SSF52540">
    <property type="entry name" value="P-loop containing nucleoside triphosphate hydrolases"/>
    <property type="match status" value="1"/>
</dbReference>
<evidence type="ECO:0000259" key="5">
    <source>
        <dbReference type="PROSITE" id="PS50893"/>
    </source>
</evidence>